<gene>
    <name evidence="12" type="ORF">KC19_1G169400</name>
</gene>
<dbReference type="SMART" id="SM00320">
    <property type="entry name" value="WD40"/>
    <property type="match status" value="5"/>
</dbReference>
<reference evidence="12" key="1">
    <citation type="submission" date="2020-06" db="EMBL/GenBank/DDBJ databases">
        <title>WGS assembly of Ceratodon purpureus strain R40.</title>
        <authorList>
            <person name="Carey S.B."/>
            <person name="Jenkins J."/>
            <person name="Shu S."/>
            <person name="Lovell J.T."/>
            <person name="Sreedasyam A."/>
            <person name="Maumus F."/>
            <person name="Tiley G.P."/>
            <person name="Fernandez-Pozo N."/>
            <person name="Barry K."/>
            <person name="Chen C."/>
            <person name="Wang M."/>
            <person name="Lipzen A."/>
            <person name="Daum C."/>
            <person name="Saski C.A."/>
            <person name="Payton A.C."/>
            <person name="Mcbreen J.C."/>
            <person name="Conrad R.E."/>
            <person name="Kollar L.M."/>
            <person name="Olsson S."/>
            <person name="Huttunen S."/>
            <person name="Landis J.B."/>
            <person name="Wickett N.J."/>
            <person name="Johnson M.G."/>
            <person name="Rensing S.A."/>
            <person name="Grimwood J."/>
            <person name="Schmutz J."/>
            <person name="Mcdaniel S.F."/>
        </authorList>
    </citation>
    <scope>NUCLEOTIDE SEQUENCE</scope>
    <source>
        <strain evidence="12">R40</strain>
    </source>
</reference>
<evidence type="ECO:0000313" key="12">
    <source>
        <dbReference type="EMBL" id="KAG0591354.1"/>
    </source>
</evidence>
<evidence type="ECO:0000256" key="5">
    <source>
        <dbReference type="ARBA" id="ARBA00022737"/>
    </source>
</evidence>
<proteinExistence type="predicted"/>
<feature type="region of interest" description="Disordered" evidence="10">
    <location>
        <begin position="1"/>
        <end position="21"/>
    </location>
</feature>
<dbReference type="InterPro" id="IPR001680">
    <property type="entry name" value="WD40_rpt"/>
</dbReference>
<dbReference type="PANTHER" id="PTHR23284:SF2">
    <property type="entry name" value="SEC12-LIKE PROTEIN 1"/>
    <property type="match status" value="1"/>
</dbReference>
<dbReference type="Pfam" id="PF00400">
    <property type="entry name" value="WD40"/>
    <property type="match status" value="2"/>
</dbReference>
<evidence type="ECO:0000313" key="13">
    <source>
        <dbReference type="Proteomes" id="UP000822688"/>
    </source>
</evidence>
<evidence type="ECO:0000256" key="9">
    <source>
        <dbReference type="ARBA" id="ARBA00023136"/>
    </source>
</evidence>
<dbReference type="Gene3D" id="2.130.10.10">
    <property type="entry name" value="YVTN repeat-like/Quinoprotein amine dehydrogenase"/>
    <property type="match status" value="1"/>
</dbReference>
<dbReference type="GO" id="GO:0015031">
    <property type="term" value="P:protein transport"/>
    <property type="evidence" value="ECO:0007669"/>
    <property type="project" value="UniProtKB-KW"/>
</dbReference>
<evidence type="ECO:0000256" key="11">
    <source>
        <dbReference type="SAM" id="Phobius"/>
    </source>
</evidence>
<protein>
    <submittedName>
        <fullName evidence="12">Uncharacterized protein</fullName>
    </submittedName>
</protein>
<comment type="subcellular location">
    <subcellularLocation>
        <location evidence="1">Endoplasmic reticulum membrane</location>
        <topology evidence="1">Single-pass membrane protein</topology>
    </subcellularLocation>
</comment>
<accession>A0A8T0J601</accession>
<dbReference type="GO" id="GO:0003400">
    <property type="term" value="P:regulation of COPII vesicle coating"/>
    <property type="evidence" value="ECO:0007669"/>
    <property type="project" value="TreeGrafter"/>
</dbReference>
<keyword evidence="7" id="KW-0653">Protein transport</keyword>
<evidence type="ECO:0000256" key="3">
    <source>
        <dbReference type="ARBA" id="ARBA00022574"/>
    </source>
</evidence>
<feature type="transmembrane region" description="Helical" evidence="11">
    <location>
        <begin position="335"/>
        <end position="356"/>
    </location>
</feature>
<keyword evidence="13" id="KW-1185">Reference proteome</keyword>
<keyword evidence="9 11" id="KW-0472">Membrane</keyword>
<dbReference type="EMBL" id="CM026421">
    <property type="protein sequence ID" value="KAG0591354.1"/>
    <property type="molecule type" value="Genomic_DNA"/>
</dbReference>
<evidence type="ECO:0000256" key="10">
    <source>
        <dbReference type="SAM" id="MobiDB-lite"/>
    </source>
</evidence>
<evidence type="ECO:0000256" key="4">
    <source>
        <dbReference type="ARBA" id="ARBA00022692"/>
    </source>
</evidence>
<evidence type="ECO:0000256" key="6">
    <source>
        <dbReference type="ARBA" id="ARBA00022824"/>
    </source>
</evidence>
<dbReference type="InterPro" id="IPR045260">
    <property type="entry name" value="Sec12-like"/>
</dbReference>
<dbReference type="GO" id="GO:0005789">
    <property type="term" value="C:endoplasmic reticulum membrane"/>
    <property type="evidence" value="ECO:0007669"/>
    <property type="project" value="UniProtKB-SubCell"/>
</dbReference>
<evidence type="ECO:0000256" key="8">
    <source>
        <dbReference type="ARBA" id="ARBA00022989"/>
    </source>
</evidence>
<keyword evidence="6" id="KW-0256">Endoplasmic reticulum</keyword>
<dbReference type="GO" id="GO:0005085">
    <property type="term" value="F:guanyl-nucleotide exchange factor activity"/>
    <property type="evidence" value="ECO:0007669"/>
    <property type="project" value="InterPro"/>
</dbReference>
<dbReference type="GO" id="GO:0006888">
    <property type="term" value="P:endoplasmic reticulum to Golgi vesicle-mediated transport"/>
    <property type="evidence" value="ECO:0007669"/>
    <property type="project" value="TreeGrafter"/>
</dbReference>
<dbReference type="InterPro" id="IPR036322">
    <property type="entry name" value="WD40_repeat_dom_sf"/>
</dbReference>
<sequence length="391" mass="43000">MSGRQRNVKYTRPTTRNEDSGAVCGAWAPRPGSVTDTPTALVLLGRDAAIAAREYDFDADRLSDDAVHEVGTEDGRPLRLAVRPDGEGVLCSFADSCKYFDIDPKSSTKLKASDLELPLLQGIGIQNCIRFSEDGLLLATGGKDGHLRVFAWPTCELILDEPQAHRSIQDIDISMDSGFVASTGEDSGCRVWGIEKRESLAHLQPEKDEKFGCCRFSRDAKQAFLFVSITKGKRGYIGVWNMVDWSKVGAKKLANAPISSLAVARDGKSFALGTTDGDLIIILVTKMEATRLIGSAHSSRVTELEFSKKGRSLLSLGGDATARITRLQKSEWKEWQLYAVLIGMMLLSALLFLMFFESPKSDDFWKFPMGRAQPARPPPQAVWGHSSHQEL</sequence>
<keyword evidence="5" id="KW-0677">Repeat</keyword>
<keyword evidence="4 11" id="KW-0812">Transmembrane</keyword>
<evidence type="ECO:0000256" key="2">
    <source>
        <dbReference type="ARBA" id="ARBA00022448"/>
    </source>
</evidence>
<name>A0A8T0J601_CERPU</name>
<evidence type="ECO:0000256" key="1">
    <source>
        <dbReference type="ARBA" id="ARBA00004389"/>
    </source>
</evidence>
<keyword evidence="2" id="KW-0813">Transport</keyword>
<keyword evidence="3" id="KW-0853">WD repeat</keyword>
<dbReference type="Proteomes" id="UP000822688">
    <property type="component" value="Chromosome 1"/>
</dbReference>
<keyword evidence="8 11" id="KW-1133">Transmembrane helix</keyword>
<comment type="caution">
    <text evidence="12">The sequence shown here is derived from an EMBL/GenBank/DDBJ whole genome shotgun (WGS) entry which is preliminary data.</text>
</comment>
<dbReference type="PANTHER" id="PTHR23284">
    <property type="entry name" value="PROLACTIN REGULATORY ELEMENT BINDING PROTEIN"/>
    <property type="match status" value="1"/>
</dbReference>
<organism evidence="12 13">
    <name type="scientific">Ceratodon purpureus</name>
    <name type="common">Fire moss</name>
    <name type="synonym">Dicranum purpureum</name>
    <dbReference type="NCBI Taxonomy" id="3225"/>
    <lineage>
        <taxon>Eukaryota</taxon>
        <taxon>Viridiplantae</taxon>
        <taxon>Streptophyta</taxon>
        <taxon>Embryophyta</taxon>
        <taxon>Bryophyta</taxon>
        <taxon>Bryophytina</taxon>
        <taxon>Bryopsida</taxon>
        <taxon>Dicranidae</taxon>
        <taxon>Pseudoditrichales</taxon>
        <taxon>Ditrichaceae</taxon>
        <taxon>Ceratodon</taxon>
    </lineage>
</organism>
<dbReference type="AlphaFoldDB" id="A0A8T0J601"/>
<dbReference type="InterPro" id="IPR015943">
    <property type="entry name" value="WD40/YVTN_repeat-like_dom_sf"/>
</dbReference>
<evidence type="ECO:0000256" key="7">
    <source>
        <dbReference type="ARBA" id="ARBA00022927"/>
    </source>
</evidence>
<dbReference type="SUPFAM" id="SSF50978">
    <property type="entry name" value="WD40 repeat-like"/>
    <property type="match status" value="1"/>
</dbReference>